<dbReference type="EMBL" id="JBICBT010001207">
    <property type="protein sequence ID" value="KAL3078476.1"/>
    <property type="molecule type" value="Genomic_DNA"/>
</dbReference>
<dbReference type="Pfam" id="PF04080">
    <property type="entry name" value="Per1"/>
    <property type="match status" value="1"/>
</dbReference>
<dbReference type="Proteomes" id="UP001620626">
    <property type="component" value="Unassembled WGS sequence"/>
</dbReference>
<evidence type="ECO:0000256" key="2">
    <source>
        <dbReference type="ARBA" id="ARBA00006387"/>
    </source>
</evidence>
<evidence type="ECO:0000256" key="5">
    <source>
        <dbReference type="ARBA" id="ARBA00022729"/>
    </source>
</evidence>
<evidence type="ECO:0000256" key="4">
    <source>
        <dbReference type="ARBA" id="ARBA00022692"/>
    </source>
</evidence>
<comment type="similarity">
    <text evidence="2 8">Belongs to the PGAP3 family.</text>
</comment>
<keyword evidence="10" id="KW-1185">Reference proteome</keyword>
<dbReference type="PANTHER" id="PTHR13148">
    <property type="entry name" value="PER1-RELATED"/>
    <property type="match status" value="1"/>
</dbReference>
<evidence type="ECO:0000313" key="9">
    <source>
        <dbReference type="EMBL" id="KAL3078476.1"/>
    </source>
</evidence>
<sequence length="375" mass="42570">MLSTALSAAAPPVITNTLCACLLALFLLPTLCACSAGDASPIFRHCLAACVLPSSPEQQQALHPLHHHCPIKEPTAFAWWAREHCFRCRQSCIWRTVDEFGRRSLPPSSGTKPLPPQFFGKWPFIPLILRIGPLFVPVQEPASVFFSLLNLCSVIAMQKRIRRCVPTNFHCRNEWVNFGWPAGMAWLASAIFHLCDHRITEAMDYGAALGLILYTFYASICFVLSPPVLQFCCPIQIVPQRLKNGIGIALSVFYMRYLLYIFSTPRFDYGWHIRCCVILSMATVLLFLAWAFALTWLGRAHLHSLRILATTFLLGWFSASFDVFFDFPPLFWLVDAHALFHLFSIPVPMLWANFICAEAAIRQKKRKEKKTDWTS</sequence>
<organism evidence="9 10">
    <name type="scientific">Heterodera trifolii</name>
    <dbReference type="NCBI Taxonomy" id="157864"/>
    <lineage>
        <taxon>Eukaryota</taxon>
        <taxon>Metazoa</taxon>
        <taxon>Ecdysozoa</taxon>
        <taxon>Nematoda</taxon>
        <taxon>Chromadorea</taxon>
        <taxon>Rhabditida</taxon>
        <taxon>Tylenchina</taxon>
        <taxon>Tylenchomorpha</taxon>
        <taxon>Tylenchoidea</taxon>
        <taxon>Heteroderidae</taxon>
        <taxon>Heteroderinae</taxon>
        <taxon>Heterodera</taxon>
    </lineage>
</organism>
<feature type="chain" id="PRO_5044528502" description="Post-GPI attachment to proteins factor 3" evidence="8">
    <location>
        <begin position="34"/>
        <end position="375"/>
    </location>
</feature>
<evidence type="ECO:0000256" key="7">
    <source>
        <dbReference type="ARBA" id="ARBA00023136"/>
    </source>
</evidence>
<protein>
    <recommendedName>
        <fullName evidence="8">Post-GPI attachment to proteins factor 3</fullName>
    </recommendedName>
</protein>
<keyword evidence="8" id="KW-0333">Golgi apparatus</keyword>
<evidence type="ECO:0000256" key="1">
    <source>
        <dbReference type="ARBA" id="ARBA00004127"/>
    </source>
</evidence>
<dbReference type="AlphaFoldDB" id="A0ABD2ILW6"/>
<feature type="transmembrane region" description="Helical" evidence="8">
    <location>
        <begin position="269"/>
        <end position="293"/>
    </location>
</feature>
<comment type="subcellular location">
    <subcellularLocation>
        <location evidence="1">Endomembrane system</location>
        <topology evidence="1">Multi-pass membrane protein</topology>
    </subcellularLocation>
    <subcellularLocation>
        <location evidence="8">Golgi apparatus membrane</location>
        <topology evidence="8">Multi-pass membrane protein</topology>
    </subcellularLocation>
</comment>
<keyword evidence="4 8" id="KW-0812">Transmembrane</keyword>
<feature type="transmembrane region" description="Helical" evidence="8">
    <location>
        <begin position="337"/>
        <end position="361"/>
    </location>
</feature>
<dbReference type="PANTHER" id="PTHR13148:SF0">
    <property type="entry name" value="POST-GPI ATTACHMENT TO PROTEINS FACTOR 3"/>
    <property type="match status" value="1"/>
</dbReference>
<keyword evidence="5 8" id="KW-0732">Signal</keyword>
<keyword evidence="3 8" id="KW-0337">GPI-anchor biosynthesis</keyword>
<feature type="transmembrane region" description="Helical" evidence="8">
    <location>
        <begin position="245"/>
        <end position="263"/>
    </location>
</feature>
<evidence type="ECO:0000313" key="10">
    <source>
        <dbReference type="Proteomes" id="UP001620626"/>
    </source>
</evidence>
<feature type="transmembrane region" description="Helical" evidence="8">
    <location>
        <begin position="205"/>
        <end position="224"/>
    </location>
</feature>
<evidence type="ECO:0000256" key="6">
    <source>
        <dbReference type="ARBA" id="ARBA00022989"/>
    </source>
</evidence>
<comment type="function">
    <text evidence="8">Involved in the lipid remodeling steps of GPI-anchor maturation.</text>
</comment>
<feature type="transmembrane region" description="Helical" evidence="8">
    <location>
        <begin position="305"/>
        <end position="325"/>
    </location>
</feature>
<comment type="caution">
    <text evidence="9">The sequence shown here is derived from an EMBL/GenBank/DDBJ whole genome shotgun (WGS) entry which is preliminary data.</text>
</comment>
<feature type="signal peptide" evidence="8">
    <location>
        <begin position="1"/>
        <end position="33"/>
    </location>
</feature>
<dbReference type="GO" id="GO:0006506">
    <property type="term" value="P:GPI anchor biosynthetic process"/>
    <property type="evidence" value="ECO:0007669"/>
    <property type="project" value="UniProtKB-KW"/>
</dbReference>
<keyword evidence="7 8" id="KW-0472">Membrane</keyword>
<accession>A0ABD2ILW6</accession>
<dbReference type="InterPro" id="IPR007217">
    <property type="entry name" value="Per1-like"/>
</dbReference>
<gene>
    <name evidence="9" type="ORF">niasHT_032772</name>
</gene>
<name>A0ABD2ILW6_9BILA</name>
<keyword evidence="6 8" id="KW-1133">Transmembrane helix</keyword>
<evidence type="ECO:0000256" key="8">
    <source>
        <dbReference type="RuleBase" id="RU365066"/>
    </source>
</evidence>
<comment type="caution">
    <text evidence="8">Lacks conserved residue(s) required for the propagation of feature annotation.</text>
</comment>
<proteinExistence type="inferred from homology"/>
<dbReference type="GO" id="GO:0000139">
    <property type="term" value="C:Golgi membrane"/>
    <property type="evidence" value="ECO:0007669"/>
    <property type="project" value="UniProtKB-SubCell"/>
</dbReference>
<evidence type="ECO:0000256" key="3">
    <source>
        <dbReference type="ARBA" id="ARBA00022502"/>
    </source>
</evidence>
<reference evidence="9 10" key="1">
    <citation type="submission" date="2024-10" db="EMBL/GenBank/DDBJ databases">
        <authorList>
            <person name="Kim D."/>
        </authorList>
    </citation>
    <scope>NUCLEOTIDE SEQUENCE [LARGE SCALE GENOMIC DNA]</scope>
    <source>
        <strain evidence="9">BH-2024</strain>
    </source>
</reference>